<keyword evidence="2" id="KW-1185">Reference proteome</keyword>
<dbReference type="Proteomes" id="UP000186955">
    <property type="component" value="Unassembled WGS sequence"/>
</dbReference>
<evidence type="ECO:0000313" key="1">
    <source>
        <dbReference type="EMBL" id="OKO90125.1"/>
    </source>
</evidence>
<accession>A0A1Q5SQF4</accession>
<name>A0A1Q5SQF4_9EURO</name>
<gene>
    <name evidence="1" type="ORF">PENSUB_13530</name>
</gene>
<dbReference type="EMBL" id="MNBE01000760">
    <property type="protein sequence ID" value="OKO90125.1"/>
    <property type="molecule type" value="Genomic_DNA"/>
</dbReference>
<sequence>GVLVCGTMTLNAPVDDLNSSADCYQWYPYAPPLELRACLHVLGQDLPSLSVSGAGHLDLRPFGYIV</sequence>
<dbReference type="AlphaFoldDB" id="A0A1Q5SQF4"/>
<comment type="caution">
    <text evidence="1">The sequence shown here is derived from an EMBL/GenBank/DDBJ whole genome shotgun (WGS) entry which is preliminary data.</text>
</comment>
<organism evidence="1 2">
    <name type="scientific">Penicillium subrubescens</name>
    <dbReference type="NCBI Taxonomy" id="1316194"/>
    <lineage>
        <taxon>Eukaryota</taxon>
        <taxon>Fungi</taxon>
        <taxon>Dikarya</taxon>
        <taxon>Ascomycota</taxon>
        <taxon>Pezizomycotina</taxon>
        <taxon>Eurotiomycetes</taxon>
        <taxon>Eurotiomycetidae</taxon>
        <taxon>Eurotiales</taxon>
        <taxon>Aspergillaceae</taxon>
        <taxon>Penicillium</taxon>
    </lineage>
</organism>
<protein>
    <submittedName>
        <fullName evidence="1">Uncharacterized protein</fullName>
    </submittedName>
</protein>
<reference evidence="1 2" key="1">
    <citation type="submission" date="2016-10" db="EMBL/GenBank/DDBJ databases">
        <title>Genome sequence of the ascomycete fungus Penicillium subrubescens.</title>
        <authorList>
            <person name="De Vries R.P."/>
            <person name="Peng M."/>
            <person name="Dilokpimol A."/>
            <person name="Hilden K."/>
            <person name="Makela M.R."/>
            <person name="Grigoriev I."/>
            <person name="Riley R."/>
            <person name="Granchi Z."/>
        </authorList>
    </citation>
    <scope>NUCLEOTIDE SEQUENCE [LARGE SCALE GENOMIC DNA]</scope>
    <source>
        <strain evidence="1 2">CBS 132785</strain>
    </source>
</reference>
<feature type="non-terminal residue" evidence="1">
    <location>
        <position position="1"/>
    </location>
</feature>
<evidence type="ECO:0000313" key="2">
    <source>
        <dbReference type="Proteomes" id="UP000186955"/>
    </source>
</evidence>
<proteinExistence type="predicted"/>